<evidence type="ECO:0000313" key="10">
    <source>
        <dbReference type="Proteomes" id="UP001327560"/>
    </source>
</evidence>
<dbReference type="GO" id="GO:0004190">
    <property type="term" value="F:aspartic-type endopeptidase activity"/>
    <property type="evidence" value="ECO:0007669"/>
    <property type="project" value="UniProtKB-KW"/>
</dbReference>
<evidence type="ECO:0000313" key="9">
    <source>
        <dbReference type="EMBL" id="WOL14408.1"/>
    </source>
</evidence>
<evidence type="ECO:0000256" key="2">
    <source>
        <dbReference type="ARBA" id="ARBA00022670"/>
    </source>
</evidence>
<dbReference type="PANTHER" id="PTHR13683">
    <property type="entry name" value="ASPARTYL PROTEASES"/>
    <property type="match status" value="1"/>
</dbReference>
<dbReference type="GO" id="GO:0006508">
    <property type="term" value="P:proteolysis"/>
    <property type="evidence" value="ECO:0007669"/>
    <property type="project" value="UniProtKB-KW"/>
</dbReference>
<keyword evidence="2" id="KW-0645">Protease</keyword>
<evidence type="ECO:0000256" key="7">
    <source>
        <dbReference type="SAM" id="SignalP"/>
    </source>
</evidence>
<sequence>MASRRPSSSCFRFLVLELVLLLGLLVLSPPARGAGMFKVRRKFAGRSPTIGDLRAHDTRRHSRILAAAVDLPLGGIGIPTDTGLYFAEIGIGTPSKNYYVQVDTGSDILWVNCISCRRCPLKSDLGVELTLYDPNASGSGSLVSCEEKFCVSTYGDIPGCAANLPCQYSVMYGDGSSTSGYFVTDTVQYNQVSGDHQTKPANASVTFGCGAQQSGDLGSPNSALDGILGFGQSNSSMLSQLASAGKVKKIFAHCLDTVNGGGIFAIGHVVQPKVKTTPLVPDQPHYNVNLKAIEVGGSFLQLPTDLFDTGDRKGTIIDSGTTLAYLPEVAYKALMNAILSQRSDLSFFTSQDFLCFRYSGSVDDGFPEVVFHFQNSLLLNVYPHDYLFENGANVYCVGWQNGGVQSKDGKDMFLLGDLVLSNKLVLYDLENQVIGWTEYNCSSSIKVQDDKTGAIYTVDAHNISPGRRLQLGRSIFWLLVTLVCCLIY</sequence>
<feature type="active site" evidence="6">
    <location>
        <position position="103"/>
    </location>
</feature>
<feature type="signal peptide" evidence="7">
    <location>
        <begin position="1"/>
        <end position="33"/>
    </location>
</feature>
<reference evidence="9 10" key="1">
    <citation type="submission" date="2023-10" db="EMBL/GenBank/DDBJ databases">
        <title>Chromosome-scale genome assembly provides insights into flower coloration mechanisms of Canna indica.</title>
        <authorList>
            <person name="Li C."/>
        </authorList>
    </citation>
    <scope>NUCLEOTIDE SEQUENCE [LARGE SCALE GENOMIC DNA]</scope>
    <source>
        <tissue evidence="9">Flower</tissue>
    </source>
</reference>
<gene>
    <name evidence="9" type="ORF">Cni_G23188</name>
</gene>
<feature type="chain" id="PRO_5042811712" evidence="7">
    <location>
        <begin position="34"/>
        <end position="488"/>
    </location>
</feature>
<dbReference type="FunFam" id="2.40.70.10:FF:000028">
    <property type="entry name" value="Eukaryotic aspartyl protease family protein"/>
    <property type="match status" value="1"/>
</dbReference>
<dbReference type="AlphaFoldDB" id="A0AAQ3KWP0"/>
<dbReference type="InterPro" id="IPR021109">
    <property type="entry name" value="Peptidase_aspartic_dom_sf"/>
</dbReference>
<name>A0AAQ3KWP0_9LILI</name>
<evidence type="ECO:0000256" key="4">
    <source>
        <dbReference type="ARBA" id="ARBA00022801"/>
    </source>
</evidence>
<keyword evidence="10" id="KW-1185">Reference proteome</keyword>
<feature type="active site" evidence="6">
    <location>
        <position position="318"/>
    </location>
</feature>
<dbReference type="EMBL" id="CP136896">
    <property type="protein sequence ID" value="WOL14408.1"/>
    <property type="molecule type" value="Genomic_DNA"/>
</dbReference>
<evidence type="ECO:0000256" key="6">
    <source>
        <dbReference type="PIRSR" id="PIRSR601461-1"/>
    </source>
</evidence>
<protein>
    <submittedName>
        <fullName evidence="9">Aspartic proteinase-like protein 2 isoform X1</fullName>
    </submittedName>
</protein>
<dbReference type="SUPFAM" id="SSF50630">
    <property type="entry name" value="Acid proteases"/>
    <property type="match status" value="1"/>
</dbReference>
<comment type="similarity">
    <text evidence="1">Belongs to the peptidase A1 family.</text>
</comment>
<dbReference type="PROSITE" id="PS51767">
    <property type="entry name" value="PEPTIDASE_A1"/>
    <property type="match status" value="1"/>
</dbReference>
<accession>A0AAQ3KWP0</accession>
<keyword evidence="4" id="KW-0378">Hydrolase</keyword>
<dbReference type="InterPro" id="IPR001461">
    <property type="entry name" value="Aspartic_peptidase_A1"/>
</dbReference>
<dbReference type="InterPro" id="IPR032799">
    <property type="entry name" value="TAXi_C"/>
</dbReference>
<keyword evidence="7" id="KW-0732">Signal</keyword>
<organism evidence="9 10">
    <name type="scientific">Canna indica</name>
    <name type="common">Indian-shot</name>
    <dbReference type="NCBI Taxonomy" id="4628"/>
    <lineage>
        <taxon>Eukaryota</taxon>
        <taxon>Viridiplantae</taxon>
        <taxon>Streptophyta</taxon>
        <taxon>Embryophyta</taxon>
        <taxon>Tracheophyta</taxon>
        <taxon>Spermatophyta</taxon>
        <taxon>Magnoliopsida</taxon>
        <taxon>Liliopsida</taxon>
        <taxon>Zingiberales</taxon>
        <taxon>Cannaceae</taxon>
        <taxon>Canna</taxon>
    </lineage>
</organism>
<evidence type="ECO:0000256" key="3">
    <source>
        <dbReference type="ARBA" id="ARBA00022750"/>
    </source>
</evidence>
<evidence type="ECO:0000259" key="8">
    <source>
        <dbReference type="PROSITE" id="PS51767"/>
    </source>
</evidence>
<dbReference type="CDD" id="cd05476">
    <property type="entry name" value="pepsin_A_like_plant"/>
    <property type="match status" value="1"/>
</dbReference>
<dbReference type="Pfam" id="PF14541">
    <property type="entry name" value="TAXi_C"/>
    <property type="match status" value="1"/>
</dbReference>
<dbReference type="PANTHER" id="PTHR13683:SF768">
    <property type="entry name" value="EUKARYOTIC ASPARTYL PROTEASE FAMILY PROTEIN"/>
    <property type="match status" value="1"/>
</dbReference>
<keyword evidence="5" id="KW-0325">Glycoprotein</keyword>
<dbReference type="InterPro" id="IPR034161">
    <property type="entry name" value="Pepsin-like_plant"/>
</dbReference>
<dbReference type="InterPro" id="IPR033121">
    <property type="entry name" value="PEPTIDASE_A1"/>
</dbReference>
<dbReference type="PRINTS" id="PR00792">
    <property type="entry name" value="PEPSIN"/>
</dbReference>
<dbReference type="Proteomes" id="UP001327560">
    <property type="component" value="Chromosome 7"/>
</dbReference>
<proteinExistence type="inferred from homology"/>
<evidence type="ECO:0000256" key="5">
    <source>
        <dbReference type="ARBA" id="ARBA00023180"/>
    </source>
</evidence>
<keyword evidence="3" id="KW-0064">Aspartyl protease</keyword>
<dbReference type="Pfam" id="PF14543">
    <property type="entry name" value="TAXi_N"/>
    <property type="match status" value="1"/>
</dbReference>
<dbReference type="InterPro" id="IPR032861">
    <property type="entry name" value="TAXi_N"/>
</dbReference>
<evidence type="ECO:0000256" key="1">
    <source>
        <dbReference type="ARBA" id="ARBA00007447"/>
    </source>
</evidence>
<dbReference type="FunFam" id="2.40.70.10:FF:000056">
    <property type="entry name" value="Eukaryotic aspartyl protease family protein"/>
    <property type="match status" value="1"/>
</dbReference>
<feature type="domain" description="Peptidase A1" evidence="8">
    <location>
        <begin position="85"/>
        <end position="437"/>
    </location>
</feature>
<dbReference type="Gene3D" id="2.40.70.10">
    <property type="entry name" value="Acid Proteases"/>
    <property type="match status" value="2"/>
</dbReference>